<evidence type="ECO:0000313" key="2">
    <source>
        <dbReference type="Proteomes" id="UP001320843"/>
    </source>
</evidence>
<dbReference type="Proteomes" id="UP001320843">
    <property type="component" value="Unassembled WGS sequence"/>
</dbReference>
<reference evidence="1 2" key="1">
    <citation type="submission" date="2022-06" db="EMBL/GenBank/DDBJ databases">
        <title>Dynamics of rice microbiomes reveals core vertical transmitted seed endophytes.</title>
        <authorList>
            <person name="Liao K."/>
            <person name="Zhang X."/>
        </authorList>
    </citation>
    <scope>NUCLEOTIDE SEQUENCE [LARGE SCALE GENOMIC DNA]</scope>
    <source>
        <strain evidence="1 2">YT10-10-1</strain>
    </source>
</reference>
<proteinExistence type="predicted"/>
<gene>
    <name evidence="1" type="ORF">NB700_001806</name>
</gene>
<dbReference type="RefSeq" id="WP_267122658.1">
    <property type="nucleotide sequence ID" value="NZ_JANFWR010000010.1"/>
</dbReference>
<protein>
    <submittedName>
        <fullName evidence="1">Uncharacterized protein</fullName>
    </submittedName>
</protein>
<organism evidence="1 2">
    <name type="scientific">Xanthomonas sacchari</name>
    <dbReference type="NCBI Taxonomy" id="56458"/>
    <lineage>
        <taxon>Bacteria</taxon>
        <taxon>Pseudomonadati</taxon>
        <taxon>Pseudomonadota</taxon>
        <taxon>Gammaproteobacteria</taxon>
        <taxon>Lysobacterales</taxon>
        <taxon>Lysobacteraceae</taxon>
        <taxon>Xanthomonas</taxon>
    </lineage>
</organism>
<name>A0ABT3DW98_9XANT</name>
<sequence length="223" mass="23965">MSAFVPSLRMALVGGALCASAIGLVLAYQQMAGTGLRTPQSLIGQSEVDGSRTVNRLSHLDSADAAEQVVNFNPLTNPGHSEPGAAALAELGQYTSNDPVFTLRIRAPDIDVAMNSLQQIYAQLNTNDAQALDFAVRFLAVTKLKGSDFAAYGQDPSAIPDNALFRHILPLIDGQTPMQVMVAARAEQVRLGEYRKQVPADPFDRMEMERQGQDPVPGMTIPN</sequence>
<accession>A0ABT3DW98</accession>
<evidence type="ECO:0000313" key="1">
    <source>
        <dbReference type="EMBL" id="MCW0399250.1"/>
    </source>
</evidence>
<comment type="caution">
    <text evidence="1">The sequence shown here is derived from an EMBL/GenBank/DDBJ whole genome shotgun (WGS) entry which is preliminary data.</text>
</comment>
<dbReference type="EMBL" id="JANFWR010000010">
    <property type="protein sequence ID" value="MCW0399250.1"/>
    <property type="molecule type" value="Genomic_DNA"/>
</dbReference>
<keyword evidence="2" id="KW-1185">Reference proteome</keyword>